<feature type="compositionally biased region" description="Low complexity" evidence="1">
    <location>
        <begin position="21"/>
        <end position="39"/>
    </location>
</feature>
<feature type="compositionally biased region" description="Polar residues" evidence="1">
    <location>
        <begin position="473"/>
        <end position="493"/>
    </location>
</feature>
<dbReference type="Proteomes" id="UP000756921">
    <property type="component" value="Unassembled WGS sequence"/>
</dbReference>
<keyword evidence="3" id="KW-1185">Reference proteome</keyword>
<evidence type="ECO:0000313" key="3">
    <source>
        <dbReference type="Proteomes" id="UP000756921"/>
    </source>
</evidence>
<feature type="compositionally biased region" description="Basic and acidic residues" evidence="1">
    <location>
        <begin position="390"/>
        <end position="401"/>
    </location>
</feature>
<name>A0A9P6GNY7_9PLEO</name>
<evidence type="ECO:0000313" key="2">
    <source>
        <dbReference type="EMBL" id="KAF9738450.1"/>
    </source>
</evidence>
<feature type="region of interest" description="Disordered" evidence="1">
    <location>
        <begin position="589"/>
        <end position="627"/>
    </location>
</feature>
<accession>A0A9P6GNY7</accession>
<feature type="compositionally biased region" description="Low complexity" evidence="1">
    <location>
        <begin position="452"/>
        <end position="469"/>
    </location>
</feature>
<feature type="compositionally biased region" description="Polar residues" evidence="1">
    <location>
        <begin position="833"/>
        <end position="868"/>
    </location>
</feature>
<feature type="region of interest" description="Disordered" evidence="1">
    <location>
        <begin position="748"/>
        <end position="868"/>
    </location>
</feature>
<sequence>MAPRTRTGTGTGTGTHPRPPTLSNSPSPSPSLPSLLSYPLHDDASAYLSLTDFPTSPHTASPPSTRPSTAPPVESQMASQPCADSFDGIAARWAAEASKRAFARRLHEPGLASHSPTAGDGMVEVSGALRETHDALMRCLYAPGGVEGEMEEDKGDGGEKGEGGYRWSPSGEELERVYGRGKIAAKREEQKRTRSESVAGERTVVQMRGGGVHEFFGLKRKVGEAESVEPGRPAIISRPSDAFDHTGRARVGVVIPGRGFEELRTGASGPQDSRLLRVRQMGRPAPRSLHPNDGRLSSMAGSGKTASIAPEGTIASFYIGDRSHPGTLRASSDLRDSRVSVSDFPSPPPSSAGGYDDGTLAQKSSSTRSDQSGSTIRGVSLSVELPTTEQEQRDNTYREPSIRGPHRKAVDEYSGEGEEGGEPHTVHKLGSPMQSPVRDTVNTRSRCDRSFSTSSTPSYQGGSSPPSSGNVEDPQTTFFAPISPTSLGRSTVGSLRRNRRPFGQSQKAERPLPSVDEQDSKPWLFPPGGALSSDLAPPLHNPTASETTGVDPSDGSVWQGGRHLSVAPEDSHSEVLERKHLQALKAARAPTALRRHHGGKTELQNGEALQEVGESYETEGEAKERTEERFRDEVRRVWSHYQTRMRIINEDTERTPEDKDRANKEEHRVLELLIGQASTDTGFEQLHEPWQKDEVLRNMFGNQPKTSRTPSILRKANQVMKWFLAVPDDPELKTWSSRKRGVQYSSLASSGLQRNATNATSSHPSRSTTVRRENRQDRQEDGGVPRSPARFGHFHFAPSPPVAAQAMRQPSFDALGYGSQATSGPVKAGKMTFEQSEPASETQWANQSVASSETGWPTQSQLGGQRGA</sequence>
<feature type="region of interest" description="Disordered" evidence="1">
    <location>
        <begin position="282"/>
        <end position="307"/>
    </location>
</feature>
<feature type="region of interest" description="Disordered" evidence="1">
    <location>
        <begin position="328"/>
        <end position="573"/>
    </location>
</feature>
<dbReference type="OrthoDB" id="3798571at2759"/>
<feature type="region of interest" description="Disordered" evidence="1">
    <location>
        <begin position="1"/>
        <end position="83"/>
    </location>
</feature>
<feature type="compositionally biased region" description="Low complexity" evidence="1">
    <location>
        <begin position="364"/>
        <end position="374"/>
    </location>
</feature>
<dbReference type="EMBL" id="WJXW01000003">
    <property type="protein sequence ID" value="KAF9738450.1"/>
    <property type="molecule type" value="Genomic_DNA"/>
</dbReference>
<organism evidence="2 3">
    <name type="scientific">Paraphaeosphaeria minitans</name>
    <dbReference type="NCBI Taxonomy" id="565426"/>
    <lineage>
        <taxon>Eukaryota</taxon>
        <taxon>Fungi</taxon>
        <taxon>Dikarya</taxon>
        <taxon>Ascomycota</taxon>
        <taxon>Pezizomycotina</taxon>
        <taxon>Dothideomycetes</taxon>
        <taxon>Pleosporomycetidae</taxon>
        <taxon>Pleosporales</taxon>
        <taxon>Massarineae</taxon>
        <taxon>Didymosphaeriaceae</taxon>
        <taxon>Paraphaeosphaeria</taxon>
    </lineage>
</organism>
<evidence type="ECO:0000256" key="1">
    <source>
        <dbReference type="SAM" id="MobiDB-lite"/>
    </source>
</evidence>
<proteinExistence type="predicted"/>
<feature type="region of interest" description="Disordered" evidence="1">
    <location>
        <begin position="147"/>
        <end position="170"/>
    </location>
</feature>
<reference evidence="2" key="1">
    <citation type="journal article" date="2020" name="Mol. Plant Microbe Interact.">
        <title>Genome Sequence of the Biocontrol Agent Coniothyrium minitans strain Conio (IMI 134523).</title>
        <authorList>
            <person name="Patel D."/>
            <person name="Shittu T.A."/>
            <person name="Baroncelli R."/>
            <person name="Muthumeenakshi S."/>
            <person name="Osborne T.H."/>
            <person name="Janganan T.K."/>
            <person name="Sreenivasaprasad S."/>
        </authorList>
    </citation>
    <scope>NUCLEOTIDE SEQUENCE</scope>
    <source>
        <strain evidence="2">Conio</strain>
    </source>
</reference>
<protein>
    <submittedName>
        <fullName evidence="2">Uncharacterized protein</fullName>
    </submittedName>
</protein>
<comment type="caution">
    <text evidence="2">The sequence shown here is derived from an EMBL/GenBank/DDBJ whole genome shotgun (WGS) entry which is preliminary data.</text>
</comment>
<feature type="compositionally biased region" description="Low complexity" evidence="1">
    <location>
        <begin position="54"/>
        <end position="72"/>
    </location>
</feature>
<dbReference type="AlphaFoldDB" id="A0A9P6GNY7"/>
<feature type="compositionally biased region" description="Polar residues" evidence="1">
    <location>
        <begin position="748"/>
        <end position="768"/>
    </location>
</feature>
<feature type="compositionally biased region" description="Basic and acidic residues" evidence="1">
    <location>
        <begin position="770"/>
        <end position="783"/>
    </location>
</feature>
<gene>
    <name evidence="2" type="ORF">PMIN01_03733</name>
</gene>